<evidence type="ECO:0000256" key="1">
    <source>
        <dbReference type="ARBA" id="ARBA00009677"/>
    </source>
</evidence>
<keyword evidence="6" id="KW-0282">Flagellum</keyword>
<dbReference type="InterPro" id="IPR053967">
    <property type="entry name" value="LlgE_F_G-like_D1"/>
</dbReference>
<dbReference type="Proteomes" id="UP000432715">
    <property type="component" value="Unassembled WGS sequence"/>
</dbReference>
<sequence length="358" mass="39676">MLRGLYTAVSAMQTTEKKMDVTANNMANVNTTSYKKDVVITESFPDVLLQKINGKISPEHFTNKPMVIEQQGDGYQLKTESGYFTVKTELGNSYNSEIRLAVDKSGYLRTFSLDPNGNIDTSNGNLVLNSAGQQIFVGEDPFQITENGQVVVNGQSVGSIINRGYNNTIGTINGGLRLNHIEVNFSQGTLQETGNNLDIALKGTGFFKVFTPDGEMFTRSGSFTLNDNGEIITPEGYFLAGQWGSILADGQDFQLTEKGEIIVNNEVVDQIEIIDIENTKSLRKHGLGFYYPEEGTEIEEREFTGEVLQGFLEASNIDPIREMIEMINTYRAYESNQKVISSYDEILKKATNEIGRIG</sequence>
<evidence type="ECO:0000259" key="4">
    <source>
        <dbReference type="Pfam" id="PF06429"/>
    </source>
</evidence>
<comment type="caution">
    <text evidence="6">The sequence shown here is derived from an EMBL/GenBank/DDBJ whole genome shotgun (WGS) entry which is preliminary data.</text>
</comment>
<gene>
    <name evidence="6" type="ORF">F8154_00630</name>
</gene>
<keyword evidence="6" id="KW-0969">Cilium</keyword>
<dbReference type="InterPro" id="IPR001444">
    <property type="entry name" value="Flag_bb_rod_N"/>
</dbReference>
<comment type="subcellular location">
    <subcellularLocation>
        <location evidence="2">Bacterial flagellum basal body</location>
    </subcellularLocation>
</comment>
<dbReference type="GO" id="GO:0009425">
    <property type="term" value="C:bacterial-type flagellum basal body"/>
    <property type="evidence" value="ECO:0007669"/>
    <property type="project" value="UniProtKB-SubCell"/>
</dbReference>
<dbReference type="SUPFAM" id="SSF117143">
    <property type="entry name" value="Flagellar hook protein flgE"/>
    <property type="match status" value="1"/>
</dbReference>
<dbReference type="InterPro" id="IPR020013">
    <property type="entry name" value="Flagellar_FlgE/F/G"/>
</dbReference>
<dbReference type="EMBL" id="WBZC01000002">
    <property type="protein sequence ID" value="KAB3539691.1"/>
    <property type="molecule type" value="Genomic_DNA"/>
</dbReference>
<evidence type="ECO:0000259" key="5">
    <source>
        <dbReference type="Pfam" id="PF22692"/>
    </source>
</evidence>
<feature type="domain" description="Flagellar basal body rod protein N-terminal" evidence="3">
    <location>
        <begin position="5"/>
        <end position="35"/>
    </location>
</feature>
<name>A0A6I0F9P8_9FIRM</name>
<dbReference type="InterPro" id="IPR019776">
    <property type="entry name" value="Flagellar_basal_body_rod_CS"/>
</dbReference>
<dbReference type="AlphaFoldDB" id="A0A6I0F9P8"/>
<reference evidence="6 7" key="1">
    <citation type="submission" date="2019-10" db="EMBL/GenBank/DDBJ databases">
        <title>Alkaliphilus serpentinus sp. nov. and Alkaliphilus pronyensis sp. nov., two novel anaerobic alkaliphilic species isolated from the serpentinized-hosted hydrothermal field of the Prony Bay (New Caledonia).</title>
        <authorList>
            <person name="Postec A."/>
        </authorList>
    </citation>
    <scope>NUCLEOTIDE SEQUENCE [LARGE SCALE GENOMIC DNA]</scope>
    <source>
        <strain evidence="6 7">LacV</strain>
    </source>
</reference>
<dbReference type="PROSITE" id="PS00588">
    <property type="entry name" value="FLAGELLA_BB_ROD"/>
    <property type="match status" value="1"/>
</dbReference>
<accession>A0A6I0F9P8</accession>
<comment type="similarity">
    <text evidence="1 2">Belongs to the flagella basal body rod proteins family.</text>
</comment>
<dbReference type="PANTHER" id="PTHR30435">
    <property type="entry name" value="FLAGELLAR PROTEIN"/>
    <property type="match status" value="1"/>
</dbReference>
<organism evidence="6 7">
    <name type="scientific">Alkaliphilus pronyensis</name>
    <dbReference type="NCBI Taxonomy" id="1482732"/>
    <lineage>
        <taxon>Bacteria</taxon>
        <taxon>Bacillati</taxon>
        <taxon>Bacillota</taxon>
        <taxon>Clostridia</taxon>
        <taxon>Peptostreptococcales</taxon>
        <taxon>Natronincolaceae</taxon>
        <taxon>Alkaliphilus</taxon>
    </lineage>
</organism>
<dbReference type="InterPro" id="IPR010930">
    <property type="entry name" value="Flg_bb/hook_C_dom"/>
</dbReference>
<feature type="domain" description="Flagellar hook protein FlgE/F/G-like D1" evidence="5">
    <location>
        <begin position="200"/>
        <end position="262"/>
    </location>
</feature>
<dbReference type="NCBIfam" id="TIGR03506">
    <property type="entry name" value="FlgEFG_subfam"/>
    <property type="match status" value="1"/>
</dbReference>
<dbReference type="PANTHER" id="PTHR30435:SF19">
    <property type="entry name" value="FLAGELLAR BASAL-BODY ROD PROTEIN FLGG"/>
    <property type="match status" value="1"/>
</dbReference>
<evidence type="ECO:0000259" key="3">
    <source>
        <dbReference type="Pfam" id="PF00460"/>
    </source>
</evidence>
<feature type="domain" description="Flagellar basal-body/hook protein C-terminal" evidence="4">
    <location>
        <begin position="309"/>
        <end position="352"/>
    </location>
</feature>
<evidence type="ECO:0000313" key="7">
    <source>
        <dbReference type="Proteomes" id="UP000432715"/>
    </source>
</evidence>
<dbReference type="RefSeq" id="WP_151859651.1">
    <property type="nucleotide sequence ID" value="NZ_WBZC01000002.1"/>
</dbReference>
<dbReference type="InterPro" id="IPR037925">
    <property type="entry name" value="FlgE/F/G-like"/>
</dbReference>
<keyword evidence="6" id="KW-0966">Cell projection</keyword>
<evidence type="ECO:0000256" key="2">
    <source>
        <dbReference type="RuleBase" id="RU362116"/>
    </source>
</evidence>
<protein>
    <submittedName>
        <fullName evidence="6">Flagellar hook-basal body protein</fullName>
    </submittedName>
</protein>
<evidence type="ECO:0000313" key="6">
    <source>
        <dbReference type="EMBL" id="KAB3539691.1"/>
    </source>
</evidence>
<keyword evidence="2" id="KW-0975">Bacterial flagellum</keyword>
<dbReference type="Pfam" id="PF00460">
    <property type="entry name" value="Flg_bb_rod"/>
    <property type="match status" value="1"/>
</dbReference>
<dbReference type="GO" id="GO:0071978">
    <property type="term" value="P:bacterial-type flagellum-dependent swarming motility"/>
    <property type="evidence" value="ECO:0007669"/>
    <property type="project" value="TreeGrafter"/>
</dbReference>
<dbReference type="Pfam" id="PF22692">
    <property type="entry name" value="LlgE_F_G_D1"/>
    <property type="match status" value="1"/>
</dbReference>
<dbReference type="Pfam" id="PF06429">
    <property type="entry name" value="Flg_bbr_C"/>
    <property type="match status" value="1"/>
</dbReference>
<keyword evidence="7" id="KW-1185">Reference proteome</keyword>
<dbReference type="OrthoDB" id="9800375at2"/>
<proteinExistence type="inferred from homology"/>